<dbReference type="EvolutionaryTrace" id="Q6KHA5"/>
<dbReference type="AlphaFoldDB" id="Q6KHA5"/>
<dbReference type="Gene3D" id="3.40.50.620">
    <property type="entry name" value="HUPs"/>
    <property type="match status" value="1"/>
</dbReference>
<evidence type="ECO:0000256" key="6">
    <source>
        <dbReference type="ARBA" id="ARBA00022917"/>
    </source>
</evidence>
<dbReference type="Pfam" id="PF00133">
    <property type="entry name" value="tRNA-synt_1"/>
    <property type="match status" value="1"/>
</dbReference>
<evidence type="ECO:0000313" key="12">
    <source>
        <dbReference type="Proteomes" id="UP000009072"/>
    </source>
</evidence>
<gene>
    <name evidence="11" type="primary">leuS</name>
    <name evidence="11" type="ordered locus">MMOB5390</name>
</gene>
<keyword evidence="6" id="KW-0648">Protein biosynthesis</keyword>
<dbReference type="SMR" id="Q6KHA5"/>
<dbReference type="BRENDA" id="6.1.1.4">
    <property type="organism ID" value="10542"/>
</dbReference>
<evidence type="ECO:0007829" key="13">
    <source>
        <dbReference type="PDB" id="3ZIU"/>
    </source>
</evidence>
<dbReference type="PANTHER" id="PTHR43740">
    <property type="entry name" value="LEUCYL-TRNA SYNTHETASE"/>
    <property type="match status" value="1"/>
</dbReference>
<dbReference type="Gene3D" id="1.10.730.10">
    <property type="entry name" value="Isoleucyl-tRNA Synthetase, Domain 1"/>
    <property type="match status" value="1"/>
</dbReference>
<keyword evidence="5" id="KW-0067">ATP-binding</keyword>
<reference evidence="11 12" key="1">
    <citation type="journal article" date="2004" name="Genome Res.">
        <title>The complete genome and proteome of Mycoplasma mobile.</title>
        <authorList>
            <person name="Jaffe J.D."/>
            <person name="Stange-Thomann N."/>
            <person name="Smith C."/>
            <person name="DeCaprio D."/>
            <person name="Fisher S."/>
            <person name="Butler J."/>
            <person name="Calvo S."/>
            <person name="Elkins T."/>
            <person name="FitzGerald M.G."/>
            <person name="Hafez N."/>
            <person name="Kodira C.D."/>
            <person name="Major J."/>
            <person name="Wang S."/>
            <person name="Wilkinson J."/>
            <person name="Nicol R."/>
            <person name="Nusbaum C."/>
            <person name="Birren B."/>
            <person name="Berg H.C."/>
            <person name="Church G.M."/>
        </authorList>
    </citation>
    <scope>NUCLEOTIDE SEQUENCE [LARGE SCALE GENOMIC DNA]</scope>
    <source>
        <strain evidence="12">ATCC 43663 / 163K / NCTC 11711</strain>
    </source>
</reference>
<keyword evidence="7 11" id="KW-0030">Aminoacyl-tRNA synthetase</keyword>
<dbReference type="PDB" id="3ZIU">
    <property type="method" value="X-ray"/>
    <property type="resolution" value="2.07 A"/>
    <property type="chains" value="A/B=1-630"/>
</dbReference>
<evidence type="ECO:0000256" key="1">
    <source>
        <dbReference type="ARBA" id="ARBA00005594"/>
    </source>
</evidence>
<evidence type="ECO:0000256" key="5">
    <source>
        <dbReference type="ARBA" id="ARBA00022840"/>
    </source>
</evidence>
<dbReference type="FunFam" id="3.40.50.620:FF:000060">
    <property type="entry name" value="Leucine--tRNA ligase"/>
    <property type="match status" value="1"/>
</dbReference>
<evidence type="ECO:0000256" key="2">
    <source>
        <dbReference type="ARBA" id="ARBA00013164"/>
    </source>
</evidence>
<evidence type="ECO:0000313" key="11">
    <source>
        <dbReference type="EMBL" id="AAT28025.1"/>
    </source>
</evidence>
<dbReference type="GO" id="GO:0006429">
    <property type="term" value="P:leucyl-tRNA aminoacylation"/>
    <property type="evidence" value="ECO:0007669"/>
    <property type="project" value="InterPro"/>
</dbReference>
<dbReference type="FunFam" id="3.40.50.620:FF:000056">
    <property type="entry name" value="Leucine--tRNA ligase"/>
    <property type="match status" value="1"/>
</dbReference>
<dbReference type="InterPro" id="IPR009080">
    <property type="entry name" value="tRNAsynth_Ia_anticodon-bd"/>
</dbReference>
<evidence type="ECO:0000259" key="10">
    <source>
        <dbReference type="Pfam" id="PF08264"/>
    </source>
</evidence>
<dbReference type="InterPro" id="IPR014729">
    <property type="entry name" value="Rossmann-like_a/b/a_fold"/>
</dbReference>
<comment type="similarity">
    <text evidence="1">Belongs to the class-I aminoacyl-tRNA synthetase family.</text>
</comment>
<dbReference type="Pfam" id="PF08264">
    <property type="entry name" value="Anticodon_1"/>
    <property type="match status" value="1"/>
</dbReference>
<dbReference type="SUPFAM" id="SSF47323">
    <property type="entry name" value="Anticodon-binding domain of a subclass of class I aminoacyl-tRNA synthetases"/>
    <property type="match status" value="1"/>
</dbReference>
<sequence length="630" mass="74275">MYNHNEIEKKWQTRWEKTKAFKTTNKSKDKFYALDMFPYPSGSGLHVGHPEGYTATDIISRYKRLKGFDVLHPIGWDAFGLPAEQYALSSGKHPQPFTLKNIENFRRQLKSLGFSFDYEKEVNTTDPSYYRWTQWIFKQIYKKGLAEIREVDVNWCPGLGTVLANEEIVENDKGEMVSERGSFPVYKKPMKQWVLKITNYADRLLEDLNLLDWPDSLKKLQTNWIGKEEIDGKITYKLQDWIFARQRYWGEPFPVYFDEDNNVYLIDELVELPHMENIMPSGTGEGPLATNTEWVQYKKNNKIFKRDTNTMPQWAGSCWYYLAYIMKQEDGTYLPIDSKKAYEAFSKWLPVDLYIGGQEHAVLHLLYARFWHKILYDLKIVPTKEPFQKLINQGMILGKDGQKMSKSLGNVVNPDEIIQNFGADTLRVYEMFMGPLTDTKKWNESTVEATYKWILRVKRIFQIFIEDKSKINSLHKDDQFISEHNLLIKEITQDIEDLKFNIMISKLMIFVNSLYKKEKIYSLKPLKDFAIMFSTIAPHISEELLESLGEKEIMFQSWPTYENNKILLTKDIVAIQVNGKLRETFEIENDWDEKRVIEEAKKLPNVKKHLENKIIKKEIYIAKKILNFII</sequence>
<accession>Q6KHA5</accession>
<dbReference type="HOGENOM" id="CLU_004427_0_0_14"/>
<evidence type="ECO:0000256" key="7">
    <source>
        <dbReference type="ARBA" id="ARBA00023146"/>
    </source>
</evidence>
<dbReference type="OrthoDB" id="9810365at2"/>
<comment type="catalytic activity">
    <reaction evidence="8">
        <text>tRNA(Leu) + L-leucine + ATP = L-leucyl-tRNA(Leu) + AMP + diphosphate</text>
        <dbReference type="Rhea" id="RHEA:11688"/>
        <dbReference type="Rhea" id="RHEA-COMP:9613"/>
        <dbReference type="Rhea" id="RHEA-COMP:9622"/>
        <dbReference type="ChEBI" id="CHEBI:30616"/>
        <dbReference type="ChEBI" id="CHEBI:33019"/>
        <dbReference type="ChEBI" id="CHEBI:57427"/>
        <dbReference type="ChEBI" id="CHEBI:78442"/>
        <dbReference type="ChEBI" id="CHEBI:78494"/>
        <dbReference type="ChEBI" id="CHEBI:456215"/>
        <dbReference type="EC" id="6.1.1.4"/>
    </reaction>
</comment>
<keyword evidence="3 11" id="KW-0436">Ligase</keyword>
<evidence type="ECO:0000256" key="4">
    <source>
        <dbReference type="ARBA" id="ARBA00022741"/>
    </source>
</evidence>
<dbReference type="eggNOG" id="COG0495">
    <property type="taxonomic scope" value="Bacteria"/>
</dbReference>
<proteinExistence type="evidence at protein level"/>
<feature type="domain" description="Methionyl/Valyl/Leucyl/Isoleucyl-tRNA synthetase anticodon-binding" evidence="10">
    <location>
        <begin position="478"/>
        <end position="595"/>
    </location>
</feature>
<dbReference type="InterPro" id="IPR013155">
    <property type="entry name" value="M/V/L/I-tRNA-synth_anticd-bd"/>
</dbReference>
<evidence type="ECO:0000256" key="8">
    <source>
        <dbReference type="ARBA" id="ARBA00047469"/>
    </source>
</evidence>
<keyword evidence="13" id="KW-0002">3D-structure</keyword>
<keyword evidence="4" id="KW-0547">Nucleotide-binding</keyword>
<keyword evidence="12" id="KW-1185">Reference proteome</keyword>
<dbReference type="InterPro" id="IPR002302">
    <property type="entry name" value="Leu-tRNA-ligase"/>
</dbReference>
<dbReference type="GO" id="GO:0004823">
    <property type="term" value="F:leucine-tRNA ligase activity"/>
    <property type="evidence" value="ECO:0007669"/>
    <property type="project" value="UniProtKB-EC"/>
</dbReference>
<dbReference type="GO" id="GO:0005524">
    <property type="term" value="F:ATP binding"/>
    <property type="evidence" value="ECO:0007669"/>
    <property type="project" value="UniProtKB-KW"/>
</dbReference>
<dbReference type="FunFam" id="1.10.730.10:FF:000002">
    <property type="entry name" value="Leucine--tRNA ligase"/>
    <property type="match status" value="1"/>
</dbReference>
<dbReference type="PDBsum" id="3ZIU"/>
<dbReference type="EC" id="6.1.1.4" evidence="2"/>
<evidence type="ECO:0000259" key="9">
    <source>
        <dbReference type="Pfam" id="PF00133"/>
    </source>
</evidence>
<evidence type="ECO:0000256" key="3">
    <source>
        <dbReference type="ARBA" id="ARBA00022598"/>
    </source>
</evidence>
<dbReference type="PRINTS" id="PR00985">
    <property type="entry name" value="TRNASYNTHLEU"/>
</dbReference>
<dbReference type="EMBL" id="AE017308">
    <property type="protein sequence ID" value="AAT28025.1"/>
    <property type="molecule type" value="Genomic_DNA"/>
</dbReference>
<dbReference type="SUPFAM" id="SSF52374">
    <property type="entry name" value="Nucleotidylyl transferase"/>
    <property type="match status" value="1"/>
</dbReference>
<dbReference type="KEGG" id="mmo:MMOB5390"/>
<reference evidence="13" key="2">
    <citation type="journal article" date="2013" name="Proc. Natl. Acad. Sci. U.S.A.">
        <title>Leucyl-tRNA synthetase editing domain functions as a molecular rheostat to control codon ambiguity in Mycoplasma pathogens.</title>
        <authorList>
            <person name="Li L."/>
            <person name="Palencia A."/>
            <person name="Lukk T."/>
            <person name="Li Z."/>
            <person name="Luthey-Schulten Z.A."/>
            <person name="Cusack S."/>
            <person name="Martinis S.A."/>
            <person name="Boniecki M.T."/>
        </authorList>
    </citation>
    <scope>X-RAY CRYSTALLOGRAPHY (2.07 ANGSTROMS)</scope>
</reference>
<name>Q6KHA5_MYCM1</name>
<organism evidence="11 12">
    <name type="scientific">Mycoplasma mobile (strain ATCC 43663 / 163K / NCTC 11711)</name>
    <name type="common">Mesomycoplasma mobile</name>
    <dbReference type="NCBI Taxonomy" id="267748"/>
    <lineage>
        <taxon>Bacteria</taxon>
        <taxon>Bacillati</taxon>
        <taxon>Mycoplasmatota</taxon>
        <taxon>Mycoplasmoidales</taxon>
        <taxon>Metamycoplasmataceae</taxon>
        <taxon>Mesomycoplasma</taxon>
    </lineage>
</organism>
<dbReference type="STRING" id="267748.MMOB5390"/>
<protein>
    <recommendedName>
        <fullName evidence="2">leucine--tRNA ligase</fullName>
        <ecNumber evidence="2">6.1.1.4</ecNumber>
    </recommendedName>
</protein>
<dbReference type="InterPro" id="IPR002300">
    <property type="entry name" value="aa-tRNA-synth_Ia"/>
</dbReference>
<dbReference type="PANTHER" id="PTHR43740:SF2">
    <property type="entry name" value="LEUCINE--TRNA LIGASE, MITOCHONDRIAL"/>
    <property type="match status" value="1"/>
</dbReference>
<dbReference type="Proteomes" id="UP000009072">
    <property type="component" value="Chromosome"/>
</dbReference>
<dbReference type="RefSeq" id="WP_011265059.1">
    <property type="nucleotide sequence ID" value="NC_006908.1"/>
</dbReference>
<dbReference type="GO" id="GO:0005829">
    <property type="term" value="C:cytosol"/>
    <property type="evidence" value="ECO:0007669"/>
    <property type="project" value="TreeGrafter"/>
</dbReference>
<feature type="domain" description="Aminoacyl-tRNA synthetase class Ia" evidence="9">
    <location>
        <begin position="10"/>
        <end position="431"/>
    </location>
</feature>
<dbReference type="CDD" id="cd00812">
    <property type="entry name" value="LeuRS_core"/>
    <property type="match status" value="1"/>
</dbReference>